<dbReference type="EMBL" id="AAYG02000001">
    <property type="protein sequence ID" value="EDN79550.1"/>
    <property type="molecule type" value="Genomic_DNA"/>
</dbReference>
<gene>
    <name evidence="1" type="ORF">RUMGNA_00061</name>
</gene>
<comment type="caution">
    <text evidence="1">The sequence shown here is derived from an EMBL/GenBank/DDBJ whole genome shotgun (WGS) entry which is preliminary data.</text>
</comment>
<evidence type="ECO:0000313" key="1">
    <source>
        <dbReference type="EMBL" id="EDN79550.1"/>
    </source>
</evidence>
<reference evidence="1 2" key="2">
    <citation type="submission" date="2007-06" db="EMBL/GenBank/DDBJ databases">
        <title>Draft genome sequence of Ruminococcus gnavus (ATCC 29149).</title>
        <authorList>
            <person name="Sudarsanam P."/>
            <person name="Ley R."/>
            <person name="Guruge J."/>
            <person name="Turnbaugh P.J."/>
            <person name="Mahowald M."/>
            <person name="Liep D."/>
            <person name="Gordon J."/>
        </authorList>
    </citation>
    <scope>NUCLEOTIDE SEQUENCE [LARGE SCALE GENOMIC DNA]</scope>
    <source>
        <strain evidence="1 2">ATCC 29149</strain>
    </source>
</reference>
<proteinExistence type="predicted"/>
<evidence type="ECO:0000313" key="2">
    <source>
        <dbReference type="Proteomes" id="UP000004410"/>
    </source>
</evidence>
<protein>
    <submittedName>
        <fullName evidence="1">Uncharacterized protein</fullName>
    </submittedName>
</protein>
<organism evidence="1 2">
    <name type="scientific">Mediterraneibacter gnavus (strain ATCC 29149 / DSM 114966 / JCM 6515 / VPI C7-9)</name>
    <name type="common">Ruminococcus gnavus</name>
    <dbReference type="NCBI Taxonomy" id="411470"/>
    <lineage>
        <taxon>Bacteria</taxon>
        <taxon>Bacillati</taxon>
        <taxon>Bacillota</taxon>
        <taxon>Clostridia</taxon>
        <taxon>Lachnospirales</taxon>
        <taxon>Lachnospiraceae</taxon>
        <taxon>Mediterraneibacter</taxon>
    </lineage>
</organism>
<name>A7AXP9_MEDG7</name>
<reference evidence="1 2" key="1">
    <citation type="submission" date="2007-04" db="EMBL/GenBank/DDBJ databases">
        <authorList>
            <person name="Fulton L."/>
            <person name="Clifton S."/>
            <person name="Fulton B."/>
            <person name="Xu J."/>
            <person name="Minx P."/>
            <person name="Pepin K.H."/>
            <person name="Johnson M."/>
            <person name="Thiruvilangam P."/>
            <person name="Bhonagiri V."/>
            <person name="Nash W.E."/>
            <person name="Mardis E.R."/>
            <person name="Wilson R.K."/>
        </authorList>
    </citation>
    <scope>NUCLEOTIDE SEQUENCE [LARGE SCALE GENOMIC DNA]</scope>
    <source>
        <strain evidence="1 2">ATCC 29149</strain>
    </source>
</reference>
<sequence>MMERFKNWECNSYRFSNKRKDYGYQDLKKYFFIDGSEVIYCKKDFGVCKAGNYYLVSEGSFYGCGFVVNDWTPFDKWQGKEYMKDGLEYKEGMKFIWHPMNRATKQVEVEHPHCGKIVTVIGLETMDRVKVSVDDFPNCNDRKNANQFVADKDELIPMKR</sequence>
<dbReference type="PaxDb" id="411470-RUMGNA_00061"/>
<dbReference type="Proteomes" id="UP000004410">
    <property type="component" value="Unassembled WGS sequence"/>
</dbReference>
<accession>A7AXP9</accession>
<dbReference type="AlphaFoldDB" id="A7AXP9"/>